<dbReference type="SUPFAM" id="SSF56112">
    <property type="entry name" value="Protein kinase-like (PK-like)"/>
    <property type="match status" value="1"/>
</dbReference>
<gene>
    <name evidence="3" type="ORF">PgNI_10468</name>
</gene>
<dbReference type="RefSeq" id="XP_030979921.1">
    <property type="nucleotide sequence ID" value="XM_031130439.1"/>
</dbReference>
<accession>A0A6P8AYB0</accession>
<reference evidence="3" key="2">
    <citation type="submission" date="2019-10" db="EMBL/GenBank/DDBJ databases">
        <authorList>
            <consortium name="NCBI Genome Project"/>
        </authorList>
    </citation>
    <scope>NUCLEOTIDE SEQUENCE</scope>
    <source>
        <strain evidence="3">NI907</strain>
    </source>
</reference>
<dbReference type="InterPro" id="IPR011009">
    <property type="entry name" value="Kinase-like_dom_sf"/>
</dbReference>
<protein>
    <recommendedName>
        <fullName evidence="1">Aminoglycoside phosphotransferase domain-containing protein</fullName>
    </recommendedName>
</protein>
<proteinExistence type="predicted"/>
<dbReference type="PANTHER" id="PTHR21310">
    <property type="entry name" value="AMINOGLYCOSIDE PHOSPHOTRANSFERASE-RELATED-RELATED"/>
    <property type="match status" value="1"/>
</dbReference>
<dbReference type="InterPro" id="IPR051678">
    <property type="entry name" value="AGP_Transferase"/>
</dbReference>
<organism evidence="2 3">
    <name type="scientific">Pyricularia grisea</name>
    <name type="common">Crabgrass-specific blast fungus</name>
    <name type="synonym">Magnaporthe grisea</name>
    <dbReference type="NCBI Taxonomy" id="148305"/>
    <lineage>
        <taxon>Eukaryota</taxon>
        <taxon>Fungi</taxon>
        <taxon>Dikarya</taxon>
        <taxon>Ascomycota</taxon>
        <taxon>Pezizomycotina</taxon>
        <taxon>Sordariomycetes</taxon>
        <taxon>Sordariomycetidae</taxon>
        <taxon>Magnaporthales</taxon>
        <taxon>Pyriculariaceae</taxon>
        <taxon>Pyricularia</taxon>
    </lineage>
</organism>
<dbReference type="KEGG" id="pgri:PgNI_10468"/>
<evidence type="ECO:0000313" key="2">
    <source>
        <dbReference type="Proteomes" id="UP000515153"/>
    </source>
</evidence>
<reference evidence="3" key="3">
    <citation type="submission" date="2025-08" db="UniProtKB">
        <authorList>
            <consortium name="RefSeq"/>
        </authorList>
    </citation>
    <scope>IDENTIFICATION</scope>
    <source>
        <strain evidence="3">NI907</strain>
    </source>
</reference>
<dbReference type="InterPro" id="IPR002575">
    <property type="entry name" value="Aminoglycoside_PTrfase"/>
</dbReference>
<evidence type="ECO:0000313" key="3">
    <source>
        <dbReference type="RefSeq" id="XP_030979921.1"/>
    </source>
</evidence>
<dbReference type="AlphaFoldDB" id="A0A6P8AYB0"/>
<sequence>MADFVPANAPKAKHDSVGEAVDIVDSANLPHPSPWLLKNFIGQALNPRVSAGYVLSACEPCGDDNELRRSKLLRLVDDWKYIVEAISHHGVTPPSPDSDTKALIARRDGHKCCITGKEGTSRDPLIVAPILPIPSTWCYAEPRNLAVVPMLGAFFSQQYRDWWLAYIKNPNNTNPLHNHWLVRKSIAKAYAEGRLALQRQMPSLVEYKVKNVQVAMLSEYIEVDGPIALLGDHSRWGIPKVDPRFPGTQSRLAESMRWLALAEDMNKLNTPNPKRTGLGTSFLGLRSGLVSLSSSFSQRLGYILLAIWRRFPDSMRVAFYKLLRQVGHRIYGRGHEDTLNTQRLPFGLYFKTGHGPEEMRNEFRALQLVQEHTNIPAPRPIDLAFIPKDVDGKEQGFMITSRVPGHQLAAANDMMSELDEAGLVAQMQDYIKQLRRIPNTVNSEKPICNTFGGPIRDMRIRWADPYGPFRDEVSFSKILRFPDDPGRSGHEIYFTHGDLNFRNILIGIVPLPDGSRGWRVTGIVDWEMAGFMP</sequence>
<feature type="domain" description="Aminoglycoside phosphotransferase" evidence="1">
    <location>
        <begin position="354"/>
        <end position="532"/>
    </location>
</feature>
<keyword evidence="2" id="KW-1185">Reference proteome</keyword>
<dbReference type="Proteomes" id="UP000515153">
    <property type="component" value="Chromosome VII"/>
</dbReference>
<dbReference type="Pfam" id="PF01636">
    <property type="entry name" value="APH"/>
    <property type="match status" value="1"/>
</dbReference>
<dbReference type="GeneID" id="41965347"/>
<reference evidence="2 3" key="1">
    <citation type="journal article" date="2019" name="Mol. Biol. Evol.">
        <title>Blast fungal genomes show frequent chromosomal changes, gene gains and losses, and effector gene turnover.</title>
        <authorList>
            <person name="Gomez Luciano L.B."/>
            <person name="Jason Tsai I."/>
            <person name="Chuma I."/>
            <person name="Tosa Y."/>
            <person name="Chen Y.H."/>
            <person name="Li J.Y."/>
            <person name="Li M.Y."/>
            <person name="Jade Lu M.Y."/>
            <person name="Nakayashiki H."/>
            <person name="Li W.H."/>
        </authorList>
    </citation>
    <scope>NUCLEOTIDE SEQUENCE [LARGE SCALE GENOMIC DNA]</scope>
    <source>
        <strain evidence="2 3">NI907</strain>
    </source>
</reference>
<evidence type="ECO:0000259" key="1">
    <source>
        <dbReference type="Pfam" id="PF01636"/>
    </source>
</evidence>
<dbReference type="PANTHER" id="PTHR21310:SF58">
    <property type="entry name" value="AMINOGLYCOSIDE PHOSPHOTRANSFERASE DOMAIN-CONTAINING PROTEIN"/>
    <property type="match status" value="1"/>
</dbReference>
<name>A0A6P8AYB0_PYRGI</name>